<dbReference type="OMA" id="ASHIMPR"/>
<protein>
    <submittedName>
        <fullName evidence="1">Uncharacterized protein</fullName>
    </submittedName>
</protein>
<keyword evidence="2" id="KW-1185">Reference proteome</keyword>
<evidence type="ECO:0000313" key="1">
    <source>
        <dbReference type="EnsemblPlants" id="ORUFI01G45990.1"/>
    </source>
</evidence>
<dbReference type="PANTHER" id="PTHR33085">
    <property type="entry name" value="OS12G0113100 PROTEIN-RELATED"/>
    <property type="match status" value="1"/>
</dbReference>
<dbReference type="Gramene" id="ORUFI01G45990.1">
    <property type="protein sequence ID" value="ORUFI01G45990.1"/>
    <property type="gene ID" value="ORUFI01G45990"/>
</dbReference>
<dbReference type="PANTHER" id="PTHR33085:SF129">
    <property type="entry name" value="OS04G0426500 PROTEIN"/>
    <property type="match status" value="1"/>
</dbReference>
<dbReference type="AlphaFoldDB" id="A0A0E0N734"/>
<accession>A0A0E0N734</accession>
<reference evidence="1" key="2">
    <citation type="submission" date="2015-06" db="UniProtKB">
        <authorList>
            <consortium name="EnsemblPlants"/>
        </authorList>
    </citation>
    <scope>IDENTIFICATION</scope>
</reference>
<name>A0A0E0N734_ORYRU</name>
<sequence>MALSRRFLNLIVDNRFPGSKSLRCIDLTLQNFFNRSDSKVVAADASAAISGSMDWIQLPSPMFNFQASSVAHHWEISCFPLRGREGCPISLFVPSTNVDDDDGDGTLFIMERVVKPESPRSSPSHSDQFEAVFYRTPSSVRSVSSTCKPLPPPPFVRDPKFSNTRTTINSYAVVSGGFEICISVEGAGTYCMDTVKHTWRHVGQWTLPFYGKVEYVPELKLWFGLSDKTNHLAATDLSAMDDCFQRPELVRAWMELSPCSASQGSSTLRHFAGYYRDQIIDDPFVVLTGVDVVPDDASGDANGSMGEVQLRMIKFLNLIMDNRFPVSKSLRCIDLTHHCNLFNATPPNFFNGSKSTIIRVENRIQLPSPIFNFAAGFGEDWRMDCLPFLDRRVICADQSGRCFLFEAYRSRVVMLPRLHGPKQVPISILIPCPEEESGEFDGGNFYIMDKMSRAGVSGTNQFEAFVYCHYRGSRIMKSWTCQLLPPPPYVYDRTYLGRWLEIRSYVVVDYGSKICISVKGVGTYCMDRRSLTWSHLGKWMLPFIGKVEYVPEVKLWVGICSSTHELAAADLSSMDSQPQLVGTCKEFEPPEEWKQCRDPQLVNLGSGKFCVTRFFRNQAPKGDSDDEFIGRNITVLTGVEVMQSACHGNGNGNGNGSSGEMELQMIPHRSRWYGGDTIGTVC</sequence>
<dbReference type="EnsemblPlants" id="ORUFI01G45990.1">
    <property type="protein sequence ID" value="ORUFI01G45990.1"/>
    <property type="gene ID" value="ORUFI01G45990"/>
</dbReference>
<dbReference type="HOGENOM" id="CLU_018267_4_0_1"/>
<reference evidence="2" key="1">
    <citation type="submission" date="2013-06" db="EMBL/GenBank/DDBJ databases">
        <authorList>
            <person name="Zhao Q."/>
        </authorList>
    </citation>
    <scope>NUCLEOTIDE SEQUENCE</scope>
    <source>
        <strain evidence="2">cv. W1943</strain>
    </source>
</reference>
<evidence type="ECO:0000313" key="2">
    <source>
        <dbReference type="Proteomes" id="UP000008022"/>
    </source>
</evidence>
<proteinExistence type="predicted"/>
<organism evidence="1 2">
    <name type="scientific">Oryza rufipogon</name>
    <name type="common">Brownbeard rice</name>
    <name type="synonym">Asian wild rice</name>
    <dbReference type="NCBI Taxonomy" id="4529"/>
    <lineage>
        <taxon>Eukaryota</taxon>
        <taxon>Viridiplantae</taxon>
        <taxon>Streptophyta</taxon>
        <taxon>Embryophyta</taxon>
        <taxon>Tracheophyta</taxon>
        <taxon>Spermatophyta</taxon>
        <taxon>Magnoliopsida</taxon>
        <taxon>Liliopsida</taxon>
        <taxon>Poales</taxon>
        <taxon>Poaceae</taxon>
        <taxon>BOP clade</taxon>
        <taxon>Oryzoideae</taxon>
        <taxon>Oryzeae</taxon>
        <taxon>Oryzinae</taxon>
        <taxon>Oryza</taxon>
    </lineage>
</organism>
<dbReference type="Proteomes" id="UP000008022">
    <property type="component" value="Unassembled WGS sequence"/>
</dbReference>
<dbReference type="Pfam" id="PF07893">
    <property type="entry name" value="DUF1668"/>
    <property type="match status" value="3"/>
</dbReference>
<dbReference type="InterPro" id="IPR012871">
    <property type="entry name" value="DUF1668_ORYSA"/>
</dbReference>